<feature type="transmembrane region" description="Helical" evidence="1">
    <location>
        <begin position="12"/>
        <end position="32"/>
    </location>
</feature>
<name>A0ABX0JZ28_9PROT</name>
<keyword evidence="4" id="KW-1185">Reference proteome</keyword>
<comment type="caution">
    <text evidence="3">The sequence shown here is derived from an EMBL/GenBank/DDBJ whole genome shotgun (WGS) entry which is preliminary data.</text>
</comment>
<keyword evidence="1" id="KW-0472">Membrane</keyword>
<proteinExistence type="predicted"/>
<dbReference type="InterPro" id="IPR005586">
    <property type="entry name" value="ABC_trans_aux"/>
</dbReference>
<evidence type="ECO:0000313" key="4">
    <source>
        <dbReference type="Proteomes" id="UP000631653"/>
    </source>
</evidence>
<dbReference type="SUPFAM" id="SSF159594">
    <property type="entry name" value="XCC0632-like"/>
    <property type="match status" value="1"/>
</dbReference>
<evidence type="ECO:0000259" key="2">
    <source>
        <dbReference type="Pfam" id="PF03886"/>
    </source>
</evidence>
<dbReference type="Proteomes" id="UP000631653">
    <property type="component" value="Unassembled WGS sequence"/>
</dbReference>
<sequence length="219" mass="23035">MVQNCSRLSPGRLFRAGIGVVTLGLASVTLVACSSSSPSLYSLQPVAARVPAVNSSFLPLSVPTLVEVRNPTIPQTLDRDRIVLGDGGFKLDVSPSDSWSEPLSSQIPHVLTSDLRQRLPGTSFFAQDDATATTPQAYVELVVNRFSRDAAGNAVLEAQVSVHRADADAVKTNRSLHLSQPAPAGTEGLVSALSALLGQVADQVSQDLKSLPPEPTEAK</sequence>
<keyword evidence="1" id="KW-1133">Transmembrane helix</keyword>
<accession>A0ABX0JZ28</accession>
<dbReference type="Pfam" id="PF03886">
    <property type="entry name" value="ABC_trans_aux"/>
    <property type="match status" value="1"/>
</dbReference>
<protein>
    <recommendedName>
        <fullName evidence="2">ABC-type transport auxiliary lipoprotein component domain-containing protein</fullName>
    </recommendedName>
</protein>
<dbReference type="PROSITE" id="PS51257">
    <property type="entry name" value="PROKAR_LIPOPROTEIN"/>
    <property type="match status" value="1"/>
</dbReference>
<evidence type="ECO:0000313" key="3">
    <source>
        <dbReference type="EMBL" id="NHN88649.1"/>
    </source>
</evidence>
<keyword evidence="1" id="KW-0812">Transmembrane</keyword>
<feature type="domain" description="ABC-type transport auxiliary lipoprotein component" evidence="2">
    <location>
        <begin position="61"/>
        <end position="204"/>
    </location>
</feature>
<dbReference type="Gene3D" id="3.40.50.10610">
    <property type="entry name" value="ABC-type transport auxiliary lipoprotein component"/>
    <property type="match status" value="1"/>
</dbReference>
<reference evidence="3 4" key="1">
    <citation type="journal article" date="2020" name="Int. J. Syst. Evol. Microbiol.">
        <title>Novel acetic acid bacteria from cider fermentations: Acetobacter conturbans sp. nov. and Acetobacter fallax sp. nov.</title>
        <authorList>
            <person name="Sombolestani A.S."/>
            <person name="Cleenwerck I."/>
            <person name="Cnockaert M."/>
            <person name="Borremans W."/>
            <person name="Wieme A.D."/>
            <person name="De Vuyst L."/>
            <person name="Vandamme P."/>
        </authorList>
    </citation>
    <scope>NUCLEOTIDE SEQUENCE [LARGE SCALE GENOMIC DNA]</scope>
    <source>
        <strain evidence="3 4">LMG 1627</strain>
    </source>
</reference>
<evidence type="ECO:0000256" key="1">
    <source>
        <dbReference type="SAM" id="Phobius"/>
    </source>
</evidence>
<organism evidence="3 4">
    <name type="scientific">Acetobacter conturbans</name>
    <dbReference type="NCBI Taxonomy" id="1737472"/>
    <lineage>
        <taxon>Bacteria</taxon>
        <taxon>Pseudomonadati</taxon>
        <taxon>Pseudomonadota</taxon>
        <taxon>Alphaproteobacteria</taxon>
        <taxon>Acetobacterales</taxon>
        <taxon>Acetobacteraceae</taxon>
        <taxon>Acetobacter</taxon>
    </lineage>
</organism>
<dbReference type="EMBL" id="WOSY01000006">
    <property type="protein sequence ID" value="NHN88649.1"/>
    <property type="molecule type" value="Genomic_DNA"/>
</dbReference>
<gene>
    <name evidence="3" type="ORF">GOB81_08405</name>
</gene>